<dbReference type="InterPro" id="IPR003848">
    <property type="entry name" value="DUF218"/>
</dbReference>
<keyword evidence="1" id="KW-0472">Membrane</keyword>
<keyword evidence="1" id="KW-0812">Transmembrane</keyword>
<accession>A0A6J6EM76</accession>
<gene>
    <name evidence="3" type="ORF">UFOPK1740_00632</name>
</gene>
<dbReference type="EMBL" id="CAEZTU010000020">
    <property type="protein sequence ID" value="CAB4576976.1"/>
    <property type="molecule type" value="Genomic_DNA"/>
</dbReference>
<reference evidence="3" key="1">
    <citation type="submission" date="2020-05" db="EMBL/GenBank/DDBJ databases">
        <authorList>
            <person name="Chiriac C."/>
            <person name="Salcher M."/>
            <person name="Ghai R."/>
            <person name="Kavagutti S V."/>
        </authorList>
    </citation>
    <scope>NUCLEOTIDE SEQUENCE</scope>
</reference>
<feature type="domain" description="DUF218" evidence="2">
    <location>
        <begin position="47"/>
        <end position="164"/>
    </location>
</feature>
<dbReference type="PANTHER" id="PTHR30336">
    <property type="entry name" value="INNER MEMBRANE PROTEIN, PROBABLE PERMEASE"/>
    <property type="match status" value="1"/>
</dbReference>
<keyword evidence="1" id="KW-1133">Transmembrane helix</keyword>
<protein>
    <submittedName>
        <fullName evidence="3">Unannotated protein</fullName>
    </submittedName>
</protein>
<dbReference type="Pfam" id="PF02698">
    <property type="entry name" value="DUF218"/>
    <property type="match status" value="1"/>
</dbReference>
<name>A0A6J6EM76_9ZZZZ</name>
<sequence length="210" mass="23424">MFKLIRFSYSLIKWVITITVIAVLVFVGYNAHGVWSSSKLDQRDKTDAIIVLGAAQFDGQPSPVFSNRLDHAVTLFNEEVSPIVITVGGKQSGDRFTEAEAGSNYLNKNIEKSNIKAITDGKDTLESFQLIRNEFPDLKTVTLISDPAHLWRSKLMAENLGFEAKISGTQDGPGSLLSNSYFVREVASTLRYEFKSHFSSQWSLLRSIVL</sequence>
<dbReference type="GO" id="GO:0005886">
    <property type="term" value="C:plasma membrane"/>
    <property type="evidence" value="ECO:0007669"/>
    <property type="project" value="TreeGrafter"/>
</dbReference>
<dbReference type="PANTHER" id="PTHR30336:SF20">
    <property type="entry name" value="DUF218 DOMAIN-CONTAINING PROTEIN"/>
    <property type="match status" value="1"/>
</dbReference>
<evidence type="ECO:0000259" key="2">
    <source>
        <dbReference type="Pfam" id="PF02698"/>
    </source>
</evidence>
<organism evidence="3">
    <name type="scientific">freshwater metagenome</name>
    <dbReference type="NCBI Taxonomy" id="449393"/>
    <lineage>
        <taxon>unclassified sequences</taxon>
        <taxon>metagenomes</taxon>
        <taxon>ecological metagenomes</taxon>
    </lineage>
</organism>
<dbReference type="InterPro" id="IPR051599">
    <property type="entry name" value="Cell_Envelope_Assoc"/>
</dbReference>
<dbReference type="AlphaFoldDB" id="A0A6J6EM76"/>
<evidence type="ECO:0000313" key="3">
    <source>
        <dbReference type="EMBL" id="CAB4576976.1"/>
    </source>
</evidence>
<proteinExistence type="predicted"/>
<dbReference type="CDD" id="cd06259">
    <property type="entry name" value="YdcF-like"/>
    <property type="match status" value="1"/>
</dbReference>
<feature type="transmembrane region" description="Helical" evidence="1">
    <location>
        <begin position="12"/>
        <end position="35"/>
    </location>
</feature>
<evidence type="ECO:0000256" key="1">
    <source>
        <dbReference type="SAM" id="Phobius"/>
    </source>
</evidence>